<comment type="caution">
    <text evidence="2">The sequence shown here is derived from an EMBL/GenBank/DDBJ whole genome shotgun (WGS) entry which is preliminary data.</text>
</comment>
<protein>
    <submittedName>
        <fullName evidence="2">Uncharacterized protein</fullName>
    </submittedName>
</protein>
<feature type="region of interest" description="Disordered" evidence="1">
    <location>
        <begin position="898"/>
        <end position="969"/>
    </location>
</feature>
<accession>A0A2A9MQC4</accession>
<proteinExistence type="predicted"/>
<keyword evidence="3" id="KW-1185">Reference proteome</keyword>
<evidence type="ECO:0000256" key="1">
    <source>
        <dbReference type="SAM" id="MobiDB-lite"/>
    </source>
</evidence>
<feature type="region of interest" description="Disordered" evidence="1">
    <location>
        <begin position="386"/>
        <end position="436"/>
    </location>
</feature>
<feature type="region of interest" description="Disordered" evidence="1">
    <location>
        <begin position="206"/>
        <end position="317"/>
    </location>
</feature>
<name>A0A2A9MQC4_BESBE</name>
<dbReference type="AlphaFoldDB" id="A0A2A9MQC4"/>
<sequence>MRRYLDAFVFKMYKETQLGETGLPMKRTQDEAESPRVGCPQASPLQHMSAFQRPTSTPKPAPQLAQRRRSPSAFSRPSFAARGAEGSARRRAIPDPAEYFVEAESNLRDLIVEYAALEELPSSEADLGQNRSTEGRARGPATAQEAFAACVSRGCDRRSRQKAYSDFCPEDEAHQNGGNAQCSRLRYSTFEVAELWTFQAQSTASIARGDSTFSPRTSRQRTRAADAGASSAEESASSLLSASSESDASLSEAPKYDAKLAGGEPRETHSDLPAAGDGGGVNRGRQPAESIHHTSGRRDERGAKELSGRGRDRQKTKRRKLPELVLVETPCGEPYATVVLVPLCMTCLASSSSSARSSPEFSPQLATTLIFRMAFAYLSQQDIRRAHERERGDAKTPSLAKAAAGQREATGGAEKWRERDQEGGEKDAPAATTSTGGRVEKQAILFCLQDQLCDYPPLERFIPPSLNEKREELESHTVRQESPSSRSATSPSPPDGAPQPSSPALFCADSDCTPRLLASAVSSAFSSSHTTPVPGASPGTADCGLARGAWRRRPTPARRSALSSWGTSDGKEMRGRSSGLSCFFQEADGSLSSAGLRVLSRLHVKYFSSTDSYLPRSAAALPGAYVASVSSLKASHGVSSFGRHPKQQAGLAPLLSLLCYLPLLDATSRPSCFFLLSPSSALASSAERASRLSLIPRPLPSGLYTRGSLPNPCRPLACASSACVASVDSSARLHSLDKAVGALASTPVALWAWLLSLLLTVAASPFPGLSVASPQANETRASAARSEAAETLKRALVFVFEFLPTSCCTACCAGRRRSAERDGREARGDRGGGDTAPRTRETAERANGVQAAQAMRTRAESKRQASDDCGAFLCGVEESQFIRVCRERFSRVVMLLPPPAGSPPFSAAETGARNSSEARRAEDRGKSKDRRSACVGMRSAATRARADGVEERETAAESEAARRNDDECEDAERAWITWIERYGRAAELTNPGMRSAF</sequence>
<evidence type="ECO:0000313" key="2">
    <source>
        <dbReference type="EMBL" id="PFH38397.1"/>
    </source>
</evidence>
<feature type="compositionally biased region" description="Basic and acidic residues" evidence="1">
    <location>
        <begin position="821"/>
        <end position="844"/>
    </location>
</feature>
<feature type="region of interest" description="Disordered" evidence="1">
    <location>
        <begin position="471"/>
        <end position="505"/>
    </location>
</feature>
<feature type="compositionally biased region" description="Low complexity" evidence="1">
    <location>
        <begin position="71"/>
        <end position="86"/>
    </location>
</feature>
<feature type="compositionally biased region" description="Basic and acidic residues" evidence="1">
    <location>
        <begin position="254"/>
        <end position="270"/>
    </location>
</feature>
<dbReference type="EMBL" id="NWUJ01000001">
    <property type="protein sequence ID" value="PFH38397.1"/>
    <property type="molecule type" value="Genomic_DNA"/>
</dbReference>
<feature type="compositionally biased region" description="Pro residues" evidence="1">
    <location>
        <begin position="491"/>
        <end position="501"/>
    </location>
</feature>
<feature type="compositionally biased region" description="Basic and acidic residues" evidence="1">
    <location>
        <begin position="916"/>
        <end position="932"/>
    </location>
</feature>
<dbReference type="Proteomes" id="UP000224006">
    <property type="component" value="Chromosome I"/>
</dbReference>
<feature type="compositionally biased region" description="Basic and acidic residues" evidence="1">
    <location>
        <begin position="290"/>
        <end position="313"/>
    </location>
</feature>
<gene>
    <name evidence="2" type="ORF">BESB_007390</name>
</gene>
<feature type="region of interest" description="Disordered" evidence="1">
    <location>
        <begin position="821"/>
        <end position="859"/>
    </location>
</feature>
<dbReference type="OrthoDB" id="10690405at2759"/>
<feature type="compositionally biased region" description="Basic and acidic residues" evidence="1">
    <location>
        <begin position="944"/>
        <end position="965"/>
    </location>
</feature>
<dbReference type="VEuPathDB" id="ToxoDB:BESB_007390"/>
<dbReference type="RefSeq" id="XP_029222406.1">
    <property type="nucleotide sequence ID" value="XM_029359493.1"/>
</dbReference>
<feature type="region of interest" description="Disordered" evidence="1">
    <location>
        <begin position="526"/>
        <end position="575"/>
    </location>
</feature>
<dbReference type="KEGG" id="bbes:BESB_007390"/>
<feature type="compositionally biased region" description="Basic and acidic residues" evidence="1">
    <location>
        <begin position="414"/>
        <end position="428"/>
    </location>
</feature>
<evidence type="ECO:0000313" key="3">
    <source>
        <dbReference type="Proteomes" id="UP000224006"/>
    </source>
</evidence>
<organism evidence="2 3">
    <name type="scientific">Besnoitia besnoiti</name>
    <name type="common">Apicomplexan protozoan</name>
    <dbReference type="NCBI Taxonomy" id="94643"/>
    <lineage>
        <taxon>Eukaryota</taxon>
        <taxon>Sar</taxon>
        <taxon>Alveolata</taxon>
        <taxon>Apicomplexa</taxon>
        <taxon>Conoidasida</taxon>
        <taxon>Coccidia</taxon>
        <taxon>Eucoccidiorida</taxon>
        <taxon>Eimeriorina</taxon>
        <taxon>Sarcocystidae</taxon>
        <taxon>Besnoitia</taxon>
    </lineage>
</organism>
<dbReference type="GeneID" id="40305801"/>
<feature type="region of interest" description="Disordered" evidence="1">
    <location>
        <begin position="21"/>
        <end position="90"/>
    </location>
</feature>
<feature type="compositionally biased region" description="Polar residues" evidence="1">
    <location>
        <begin position="206"/>
        <end position="217"/>
    </location>
</feature>
<feature type="compositionally biased region" description="Low complexity" evidence="1">
    <location>
        <begin position="225"/>
        <end position="253"/>
    </location>
</feature>
<reference evidence="2 3" key="1">
    <citation type="submission" date="2017-09" db="EMBL/GenBank/DDBJ databases">
        <title>Genome sequencing of Besnoitia besnoiti strain Bb-Ger1.</title>
        <authorList>
            <person name="Schares G."/>
            <person name="Venepally P."/>
            <person name="Lorenzi H.A."/>
        </authorList>
    </citation>
    <scope>NUCLEOTIDE SEQUENCE [LARGE SCALE GENOMIC DNA]</scope>
    <source>
        <strain evidence="2 3">Bb-Ger1</strain>
    </source>
</reference>